<dbReference type="AlphaFoldDB" id="A0A9W7SSY6"/>
<dbReference type="EMBL" id="RIBY02001834">
    <property type="protein sequence ID" value="KAH9828041.1"/>
    <property type="molecule type" value="Genomic_DNA"/>
</dbReference>
<dbReference type="PANTHER" id="PTHR48081:SF8">
    <property type="entry name" value="ALPHA_BETA HYDROLASE FOLD-3 DOMAIN-CONTAINING PROTEIN-RELATED"/>
    <property type="match status" value="1"/>
</dbReference>
<dbReference type="InterPro" id="IPR029058">
    <property type="entry name" value="AB_hydrolase_fold"/>
</dbReference>
<dbReference type="InterPro" id="IPR050300">
    <property type="entry name" value="GDXG_lipolytic_enzyme"/>
</dbReference>
<dbReference type="OrthoDB" id="408631at2759"/>
<gene>
    <name evidence="3" type="ORF">Tdes44962_MAKER02591</name>
</gene>
<reference evidence="3 4" key="1">
    <citation type="journal article" date="2018" name="IMA Fungus">
        <title>IMA Genome-F 10: Nine draft genome sequences of Claviceps purpurea s.lat., including C. arundinis, C. humidiphila, and C. cf. spartinae, pseudomolecules for the pitch canker pathogen Fusarium circinatum, draft genome of Davidsoniella eucalypti, Grosmannia galeiformis, Quambalaria eucalypti, and Teratosphaeria destructans.</title>
        <authorList>
            <person name="Wingfield B.D."/>
            <person name="Liu M."/>
            <person name="Nguyen H.D."/>
            <person name="Lane F.A."/>
            <person name="Morgan S.W."/>
            <person name="De Vos L."/>
            <person name="Wilken P.M."/>
            <person name="Duong T.A."/>
            <person name="Aylward J."/>
            <person name="Coetzee M.P."/>
            <person name="Dadej K."/>
            <person name="De Beer Z.W."/>
            <person name="Findlay W."/>
            <person name="Havenga M."/>
            <person name="Kolarik M."/>
            <person name="Menzies J.G."/>
            <person name="Naidoo K."/>
            <person name="Pochopski O."/>
            <person name="Shoukouhi P."/>
            <person name="Santana Q.C."/>
            <person name="Seifert K.A."/>
            <person name="Soal N."/>
            <person name="Steenkamp E.T."/>
            <person name="Tatham C.T."/>
            <person name="van der Nest M.A."/>
            <person name="Wingfield M.J."/>
        </authorList>
    </citation>
    <scope>NUCLEOTIDE SEQUENCE [LARGE SCALE GENOMIC DNA]</scope>
    <source>
        <strain evidence="3">CMW44962</strain>
    </source>
</reference>
<reference evidence="3 4" key="2">
    <citation type="journal article" date="2021" name="Curr. Genet.">
        <title>Genetic response to nitrogen starvation in the aggressive Eucalyptus foliar pathogen Teratosphaeria destructans.</title>
        <authorList>
            <person name="Havenga M."/>
            <person name="Wingfield B.D."/>
            <person name="Wingfield M.J."/>
            <person name="Dreyer L.L."/>
            <person name="Roets F."/>
            <person name="Aylward J."/>
        </authorList>
    </citation>
    <scope>NUCLEOTIDE SEQUENCE [LARGE SCALE GENOMIC DNA]</scope>
    <source>
        <strain evidence="3">CMW44962</strain>
    </source>
</reference>
<dbReference type="SUPFAM" id="SSF53474">
    <property type="entry name" value="alpha/beta-Hydrolases"/>
    <property type="match status" value="1"/>
</dbReference>
<evidence type="ECO:0000313" key="4">
    <source>
        <dbReference type="Proteomes" id="UP001138500"/>
    </source>
</evidence>
<organism evidence="3 4">
    <name type="scientific">Teratosphaeria destructans</name>
    <dbReference type="NCBI Taxonomy" id="418781"/>
    <lineage>
        <taxon>Eukaryota</taxon>
        <taxon>Fungi</taxon>
        <taxon>Dikarya</taxon>
        <taxon>Ascomycota</taxon>
        <taxon>Pezizomycotina</taxon>
        <taxon>Dothideomycetes</taxon>
        <taxon>Dothideomycetidae</taxon>
        <taxon>Mycosphaerellales</taxon>
        <taxon>Teratosphaeriaceae</taxon>
        <taxon>Teratosphaeria</taxon>
    </lineage>
</organism>
<keyword evidence="4" id="KW-1185">Reference proteome</keyword>
<accession>A0A9W7SSY6</accession>
<keyword evidence="1" id="KW-0378">Hydrolase</keyword>
<evidence type="ECO:0000256" key="1">
    <source>
        <dbReference type="ARBA" id="ARBA00022801"/>
    </source>
</evidence>
<dbReference type="InterPro" id="IPR013094">
    <property type="entry name" value="AB_hydrolase_3"/>
</dbReference>
<comment type="caution">
    <text evidence="3">The sequence shown here is derived from an EMBL/GenBank/DDBJ whole genome shotgun (WGS) entry which is preliminary data.</text>
</comment>
<dbReference type="GO" id="GO:0016787">
    <property type="term" value="F:hydrolase activity"/>
    <property type="evidence" value="ECO:0007669"/>
    <property type="project" value="UniProtKB-KW"/>
</dbReference>
<proteinExistence type="predicted"/>
<evidence type="ECO:0000259" key="2">
    <source>
        <dbReference type="Pfam" id="PF07859"/>
    </source>
</evidence>
<dbReference type="Gene3D" id="3.40.50.1820">
    <property type="entry name" value="alpha/beta hydrolase"/>
    <property type="match status" value="1"/>
</dbReference>
<dbReference type="PANTHER" id="PTHR48081">
    <property type="entry name" value="AB HYDROLASE SUPERFAMILY PROTEIN C4A8.06C"/>
    <property type="match status" value="1"/>
</dbReference>
<name>A0A9W7SSY6_9PEZI</name>
<dbReference type="Pfam" id="PF07859">
    <property type="entry name" value="Abhydrolase_3"/>
    <property type="match status" value="1"/>
</dbReference>
<dbReference type="Proteomes" id="UP001138500">
    <property type="component" value="Unassembled WGS sequence"/>
</dbReference>
<protein>
    <submittedName>
        <fullName evidence="3">Carboxylesterase family</fullName>
    </submittedName>
</protein>
<evidence type="ECO:0000313" key="3">
    <source>
        <dbReference type="EMBL" id="KAH9828041.1"/>
    </source>
</evidence>
<feature type="domain" description="Alpha/beta hydrolase fold-3" evidence="2">
    <location>
        <begin position="97"/>
        <end position="317"/>
    </location>
</feature>
<sequence length="344" mass="38177">MPQPVRLGTPAELSAYTHVDPELNETLFVLPKPKYDLGHPEETILKIRKNWSSLSPPDPDPAVTETKSTYTTRDGVSQRIQIFRPASAGPDERLPVMVWYHGGGMCIGSPEMETIKCRQWCLDHRLLVLAPAYRLAPEHKFPVGRDDCWDAFRHVVRHASALHGDLSRGLLLGGESAGATVASTIALQARDDISLQSQGVKVTGVFLSAGSYINPLSPPPEYIPYYLSKTNPTCLAAPFLSGDTVTLFAHCYAAEETSPFHRASLWPKGLEELPKTYLQACGMDVNRDDGIVYAEMLAKAGVEARLDVYEGCPHCFWFLLGETRMGRRWARETKEGLGWLLGRR</sequence>